<dbReference type="InterPro" id="IPR051312">
    <property type="entry name" value="Diverse_Substr_Oxidored"/>
</dbReference>
<dbReference type="PROSITE" id="PS51387">
    <property type="entry name" value="FAD_PCMH"/>
    <property type="match status" value="1"/>
</dbReference>
<dbReference type="InterPro" id="IPR016166">
    <property type="entry name" value="FAD-bd_PCMH"/>
</dbReference>
<dbReference type="InterPro" id="IPR016167">
    <property type="entry name" value="FAD-bd_PCMH_sub1"/>
</dbReference>
<dbReference type="PANTHER" id="PTHR42659:SF2">
    <property type="entry name" value="XANTHINE DEHYDROGENASE SUBUNIT C-RELATED"/>
    <property type="match status" value="1"/>
</dbReference>
<name>A0A382AHT8_9ZZZZ</name>
<dbReference type="InterPro" id="IPR005107">
    <property type="entry name" value="CO_DH_flav_C"/>
</dbReference>
<dbReference type="InterPro" id="IPR036683">
    <property type="entry name" value="CO_DH_flav_C_dom_sf"/>
</dbReference>
<dbReference type="InterPro" id="IPR016169">
    <property type="entry name" value="FAD-bd_PCMH_sub2"/>
</dbReference>
<dbReference type="GO" id="GO:0071949">
    <property type="term" value="F:FAD binding"/>
    <property type="evidence" value="ECO:0007669"/>
    <property type="project" value="InterPro"/>
</dbReference>
<evidence type="ECO:0000313" key="5">
    <source>
        <dbReference type="EMBL" id="SVB00924.1"/>
    </source>
</evidence>
<proteinExistence type="predicted"/>
<protein>
    <recommendedName>
        <fullName evidence="4">FAD-binding PCMH-type domain-containing protein</fullName>
    </recommendedName>
</protein>
<dbReference type="Gene3D" id="3.30.43.10">
    <property type="entry name" value="Uridine Diphospho-n-acetylenolpyruvylglucosamine Reductase, domain 2"/>
    <property type="match status" value="1"/>
</dbReference>
<evidence type="ECO:0000259" key="4">
    <source>
        <dbReference type="PROSITE" id="PS51387"/>
    </source>
</evidence>
<reference evidence="5" key="1">
    <citation type="submission" date="2018-05" db="EMBL/GenBank/DDBJ databases">
        <authorList>
            <person name="Lanie J.A."/>
            <person name="Ng W.-L."/>
            <person name="Kazmierczak K.M."/>
            <person name="Andrzejewski T.M."/>
            <person name="Davidsen T.M."/>
            <person name="Wayne K.J."/>
            <person name="Tettelin H."/>
            <person name="Glass J.I."/>
            <person name="Rusch D."/>
            <person name="Podicherti R."/>
            <person name="Tsui H.-C.T."/>
            <person name="Winkler M.E."/>
        </authorList>
    </citation>
    <scope>NUCLEOTIDE SEQUENCE</scope>
</reference>
<keyword evidence="1" id="KW-0285">Flavoprotein</keyword>
<dbReference type="SUPFAM" id="SSF55447">
    <property type="entry name" value="CO dehydrogenase flavoprotein C-terminal domain-like"/>
    <property type="match status" value="1"/>
</dbReference>
<dbReference type="Gene3D" id="3.30.390.50">
    <property type="entry name" value="CO dehydrogenase flavoprotein, C-terminal domain"/>
    <property type="match status" value="1"/>
</dbReference>
<dbReference type="InterPro" id="IPR036318">
    <property type="entry name" value="FAD-bd_PCMH-like_sf"/>
</dbReference>
<evidence type="ECO:0000256" key="1">
    <source>
        <dbReference type="ARBA" id="ARBA00022630"/>
    </source>
</evidence>
<feature type="domain" description="FAD-binding PCMH-type" evidence="4">
    <location>
        <begin position="1"/>
        <end position="170"/>
    </location>
</feature>
<dbReference type="SMART" id="SM01092">
    <property type="entry name" value="CO_deh_flav_C"/>
    <property type="match status" value="1"/>
</dbReference>
<dbReference type="Pfam" id="PF00941">
    <property type="entry name" value="FAD_binding_5"/>
    <property type="match status" value="1"/>
</dbReference>
<evidence type="ECO:0000256" key="3">
    <source>
        <dbReference type="ARBA" id="ARBA00023002"/>
    </source>
</evidence>
<dbReference type="EMBL" id="UINC01025405">
    <property type="protein sequence ID" value="SVB00924.1"/>
    <property type="molecule type" value="Genomic_DNA"/>
</dbReference>
<dbReference type="AlphaFoldDB" id="A0A382AHT8"/>
<dbReference type="SUPFAM" id="SSF56176">
    <property type="entry name" value="FAD-binding/transporter-associated domain-like"/>
    <property type="match status" value="1"/>
</dbReference>
<dbReference type="Gene3D" id="3.30.465.10">
    <property type="match status" value="1"/>
</dbReference>
<sequence length="266" mass="28765">MYKFRYHKAQSVDEAKKLLTESNEGKILAGGQTLIPTMKQRLASPEILIDIGNIKEIQNIDKKNDSIIIGAGSKHSSVADSNVVISHIPALAELAENIGDPHVRHMGTIGGSISNNDPTADYPAACLGLGATIKTVDREISADNFFTGLFETCLNEDEIVIEVGFPIPKKSCYMKFPNPASRYAMAGVFIAVFNSSVKVAVTGASENGVFRWTKMEDVLSSNFTVSEAENVKLSPEGVMSDIHGDSDYRANLVNVMAKRAVEQLNG</sequence>
<keyword evidence="3" id="KW-0560">Oxidoreductase</keyword>
<organism evidence="5">
    <name type="scientific">marine metagenome</name>
    <dbReference type="NCBI Taxonomy" id="408172"/>
    <lineage>
        <taxon>unclassified sequences</taxon>
        <taxon>metagenomes</taxon>
        <taxon>ecological metagenomes</taxon>
    </lineage>
</organism>
<evidence type="ECO:0000256" key="2">
    <source>
        <dbReference type="ARBA" id="ARBA00022827"/>
    </source>
</evidence>
<dbReference type="InterPro" id="IPR002346">
    <property type="entry name" value="Mopterin_DH_FAD-bd"/>
</dbReference>
<dbReference type="PANTHER" id="PTHR42659">
    <property type="entry name" value="XANTHINE DEHYDROGENASE SUBUNIT C-RELATED"/>
    <property type="match status" value="1"/>
</dbReference>
<keyword evidence="2" id="KW-0274">FAD</keyword>
<gene>
    <name evidence="5" type="ORF">METZ01_LOCUS153778</name>
</gene>
<dbReference type="GO" id="GO:0016491">
    <property type="term" value="F:oxidoreductase activity"/>
    <property type="evidence" value="ECO:0007669"/>
    <property type="project" value="UniProtKB-KW"/>
</dbReference>
<accession>A0A382AHT8</accession>